<keyword evidence="4" id="KW-0813">Transport</keyword>
<evidence type="ECO:0000256" key="3">
    <source>
        <dbReference type="ARBA" id="ARBA00014660"/>
    </source>
</evidence>
<dbReference type="Pfam" id="PF00803">
    <property type="entry name" value="3A"/>
    <property type="match status" value="1"/>
</dbReference>
<evidence type="ECO:0000256" key="2">
    <source>
        <dbReference type="ARBA" id="ARBA00009602"/>
    </source>
</evidence>
<evidence type="ECO:0000256" key="8">
    <source>
        <dbReference type="ARBA" id="ARBA00032603"/>
    </source>
</evidence>
<dbReference type="GO" id="GO:0046740">
    <property type="term" value="P:transport of virus in host, cell to cell"/>
    <property type="evidence" value="ECO:0007669"/>
    <property type="project" value="UniProtKB-KW"/>
</dbReference>
<evidence type="ECO:0000256" key="1">
    <source>
        <dbReference type="ARBA" id="ARBA00004621"/>
    </source>
</evidence>
<organism evidence="9">
    <name type="scientific">Peanut stunt virus</name>
    <dbReference type="NCBI Taxonomy" id="12313"/>
    <lineage>
        <taxon>Viruses</taxon>
        <taxon>Riboviria</taxon>
        <taxon>Orthornavirae</taxon>
        <taxon>Kitrinoviricota</taxon>
        <taxon>Alsuviricetes</taxon>
        <taxon>Martellivirales</taxon>
        <taxon>Bromoviridae</taxon>
        <taxon>Cucumovirus</taxon>
        <taxon>Cucumovirus PSV</taxon>
    </lineage>
</organism>
<evidence type="ECO:0000256" key="5">
    <source>
        <dbReference type="ARBA" id="ARBA00023031"/>
    </source>
</evidence>
<proteinExistence type="inferred from homology"/>
<evidence type="ECO:0000313" key="9">
    <source>
        <dbReference type="EMBL" id="AXC08641.1"/>
    </source>
</evidence>
<sequence length="289" mass="31794">MAFSGSSRTLTQQSSAASSDDLLKILFSPEAMKDMATKCGLGRHHWMRADDAVCVRPLIPESTSNKVTRWFKSGYDAGDLPSKGYMSVPQVLCAITRTVMANAEGSLRIYLADLGDDELAPIDDQVVELHNRDLPALVSFLADYDCPMELVKGKSRCFVVVTERYGYIGHSGSTFSVCSNWQPKFSAKNNNYKPAAAGKTLVLPYNRLSEFSEPSAVTSLLKSQLNMQSSPFFQLSGSSITQKAIGSGREESLNRNRKQPLEEVCTTPHDRFSLTAFVVNGVERSRTLV</sequence>
<dbReference type="GO" id="GO:0044219">
    <property type="term" value="C:host cell plasmodesma"/>
    <property type="evidence" value="ECO:0007669"/>
    <property type="project" value="UniProtKB-SubCell"/>
</dbReference>
<evidence type="ECO:0000256" key="6">
    <source>
        <dbReference type="ARBA" id="ARBA00023081"/>
    </source>
</evidence>
<keyword evidence="5" id="KW-0916">Viral movement protein</keyword>
<comment type="subcellular location">
    <subcellularLocation>
        <location evidence="1">Host cell junction</location>
        <location evidence="1">Host plasmodesma</location>
    </subcellularLocation>
</comment>
<evidence type="ECO:0000256" key="4">
    <source>
        <dbReference type="ARBA" id="ARBA00022448"/>
    </source>
</evidence>
<dbReference type="InterPro" id="IPR000603">
    <property type="entry name" value="MPV"/>
</dbReference>
<keyword evidence="6" id="KW-1031">Host cell junction</keyword>
<comment type="similarity">
    <text evidence="2">Belongs to the cucumovirus movement protein family.</text>
</comment>
<protein>
    <recommendedName>
        <fullName evidence="3">Movement protein</fullName>
    </recommendedName>
    <alternativeName>
        <fullName evidence="8">Protein 3A</fullName>
    </alternativeName>
</protein>
<dbReference type="EMBL" id="MF170153">
    <property type="protein sequence ID" value="AXC08641.1"/>
    <property type="molecule type" value="Genomic_RNA"/>
</dbReference>
<name>A0A2Z5FPL8_9BROM</name>
<comment type="function">
    <text evidence="7">Transports viral genome to neighboring plant cells directly through plasmosdesmata, without any budding. The movement protein allows efficient cell to cell propagation, by bypassing the host cell wall barrier. Acts by forming a tubular structure at the host plasmodesmata, enlarging it enough to allow free passage of virion capsids.</text>
</comment>
<accession>A0A2Z5FPL8</accession>
<evidence type="ECO:0000256" key="7">
    <source>
        <dbReference type="ARBA" id="ARBA00025275"/>
    </source>
</evidence>
<reference evidence="9" key="1">
    <citation type="submission" date="2017-05" db="EMBL/GenBank/DDBJ databases">
        <title>Nucleotide sequence analyses of movement protein gene of Iranian Peanut stunt virus isolates.</title>
        <authorList>
            <person name="Amid-Motlagh M.H."/>
            <person name="Massumi H."/>
            <person name="Heydarnejad J."/>
        </authorList>
    </citation>
    <scope>NUCLEOTIDE SEQUENCE</scope>
    <source>
        <strain evidence="9">Si.Kh.A</strain>
    </source>
</reference>